<keyword evidence="6 10" id="KW-0479">Metal-binding</keyword>
<dbReference type="InterPro" id="IPR012838">
    <property type="entry name" value="PFL1_activating"/>
</dbReference>
<dbReference type="EC" id="1.97.1.4" evidence="10"/>
<keyword evidence="7 10" id="KW-0560">Oxidoreductase</keyword>
<dbReference type="PROSITE" id="PS01087">
    <property type="entry name" value="RADICAL_ACTIVATING"/>
    <property type="match status" value="1"/>
</dbReference>
<name>A0A9D2EJ97_9FIRM</name>
<evidence type="ECO:0000256" key="9">
    <source>
        <dbReference type="ARBA" id="ARBA00023014"/>
    </source>
</evidence>
<evidence type="ECO:0000313" key="12">
    <source>
        <dbReference type="EMBL" id="HIZ38410.1"/>
    </source>
</evidence>
<dbReference type="Pfam" id="PF04055">
    <property type="entry name" value="Radical_SAM"/>
    <property type="match status" value="1"/>
</dbReference>
<organism evidence="12 13">
    <name type="scientific">Candidatus Anaerobutyricum stercoris</name>
    <dbReference type="NCBI Taxonomy" id="2838457"/>
    <lineage>
        <taxon>Bacteria</taxon>
        <taxon>Bacillati</taxon>
        <taxon>Bacillota</taxon>
        <taxon>Clostridia</taxon>
        <taxon>Lachnospirales</taxon>
        <taxon>Lachnospiraceae</taxon>
        <taxon>Anaerobutyricum</taxon>
    </lineage>
</organism>
<comment type="cofactor">
    <cofactor evidence="10">
        <name>[4Fe-4S] cluster</name>
        <dbReference type="ChEBI" id="CHEBI:49883"/>
    </cofactor>
    <text evidence="10">Binds 1 [4Fe-4S] cluster. The cluster is coordinated with 3 cysteines and an exchangeable S-adenosyl-L-methionine.</text>
</comment>
<evidence type="ECO:0000256" key="10">
    <source>
        <dbReference type="RuleBase" id="RU362053"/>
    </source>
</evidence>
<dbReference type="SFLD" id="SFLDS00029">
    <property type="entry name" value="Radical_SAM"/>
    <property type="match status" value="1"/>
</dbReference>
<dbReference type="InterPro" id="IPR007197">
    <property type="entry name" value="rSAM"/>
</dbReference>
<evidence type="ECO:0000256" key="1">
    <source>
        <dbReference type="ARBA" id="ARBA00003141"/>
    </source>
</evidence>
<evidence type="ECO:0000256" key="2">
    <source>
        <dbReference type="ARBA" id="ARBA00009777"/>
    </source>
</evidence>
<gene>
    <name evidence="12" type="primary">pflA</name>
    <name evidence="12" type="ORF">H9968_00575</name>
</gene>
<protein>
    <recommendedName>
        <fullName evidence="3 10">Pyruvate formate-lyase-activating enzyme</fullName>
        <ecNumber evidence="10">1.97.1.4</ecNumber>
    </recommendedName>
</protein>
<reference evidence="12" key="1">
    <citation type="journal article" date="2021" name="PeerJ">
        <title>Extensive microbial diversity within the chicken gut microbiome revealed by metagenomics and culture.</title>
        <authorList>
            <person name="Gilroy R."/>
            <person name="Ravi A."/>
            <person name="Getino M."/>
            <person name="Pursley I."/>
            <person name="Horton D.L."/>
            <person name="Alikhan N.F."/>
            <person name="Baker D."/>
            <person name="Gharbi K."/>
            <person name="Hall N."/>
            <person name="Watson M."/>
            <person name="Adriaenssens E.M."/>
            <person name="Foster-Nyarko E."/>
            <person name="Jarju S."/>
            <person name="Secka A."/>
            <person name="Antonio M."/>
            <person name="Oren A."/>
            <person name="Chaudhuri R.R."/>
            <person name="La Ragione R."/>
            <person name="Hildebrand F."/>
            <person name="Pallen M.J."/>
        </authorList>
    </citation>
    <scope>NUCLEOTIDE SEQUENCE</scope>
    <source>
        <strain evidence="12">CHK179-28034</strain>
    </source>
</reference>
<dbReference type="PANTHER" id="PTHR30352">
    <property type="entry name" value="PYRUVATE FORMATE-LYASE-ACTIVATING ENZYME"/>
    <property type="match status" value="1"/>
</dbReference>
<dbReference type="InterPro" id="IPR034457">
    <property type="entry name" value="Organic_radical-activating"/>
</dbReference>
<sequence length="242" mass="27293">MTAGNIHSWESMGLVDGPGIRTVVFLQGCHLRCLYCHNPDTWSCTSSCHETMTAEEVVRRLQRFQPYYGEKGGVTFSGGEPLLQKDFLIDVLKKCKQTGIHTCLDTAGCGIGGYEEILSYTDLVLFDVKHYTEDGYRHITGRSPEESLAFLATAQKMQIPLWIRHVVVPGITDSATHLTGLGNYIRQIHGVQKVELLPYHTLGVSKYHTMHLPYPLEGVPPMNDEQLQEWQKKMNQMLPISM</sequence>
<evidence type="ECO:0000256" key="3">
    <source>
        <dbReference type="ARBA" id="ARBA00021356"/>
    </source>
</evidence>
<reference evidence="12" key="2">
    <citation type="submission" date="2021-04" db="EMBL/GenBank/DDBJ databases">
        <authorList>
            <person name="Gilroy R."/>
        </authorList>
    </citation>
    <scope>NUCLEOTIDE SEQUENCE</scope>
    <source>
        <strain evidence="12">CHK179-28034</strain>
    </source>
</reference>
<dbReference type="PROSITE" id="PS51918">
    <property type="entry name" value="RADICAL_SAM"/>
    <property type="match status" value="1"/>
</dbReference>
<feature type="domain" description="Radical SAM core" evidence="11">
    <location>
        <begin position="15"/>
        <end position="238"/>
    </location>
</feature>
<dbReference type="InterPro" id="IPR058240">
    <property type="entry name" value="rSAM_sf"/>
</dbReference>
<comment type="function">
    <text evidence="1 10">Activation of pyruvate formate-lyase under anaerobic conditions by generation of an organic free radical, using S-adenosylmethionine and reduced flavodoxin as cosubstrates to produce 5'-deoxy-adenosine.</text>
</comment>
<dbReference type="InterPro" id="IPR001989">
    <property type="entry name" value="Radical_activat_CS"/>
</dbReference>
<comment type="similarity">
    <text evidence="2 10">Belongs to the organic radical-activating enzymes family.</text>
</comment>
<keyword evidence="5 10" id="KW-0949">S-adenosyl-L-methionine</keyword>
<dbReference type="SFLD" id="SFLDG01066">
    <property type="entry name" value="organic_radical-activating_enz"/>
    <property type="match status" value="1"/>
</dbReference>
<dbReference type="GO" id="GO:0005737">
    <property type="term" value="C:cytoplasm"/>
    <property type="evidence" value="ECO:0007669"/>
    <property type="project" value="UniProtKB-SubCell"/>
</dbReference>
<evidence type="ECO:0000256" key="4">
    <source>
        <dbReference type="ARBA" id="ARBA00022485"/>
    </source>
</evidence>
<comment type="catalytic activity">
    <reaction evidence="10">
        <text>glycyl-[formate C-acetyltransferase] + reduced [flavodoxin] + S-adenosyl-L-methionine = glycin-2-yl radical-[formate C-acetyltransferase] + semiquinone [flavodoxin] + 5'-deoxyadenosine + L-methionine + H(+)</text>
        <dbReference type="Rhea" id="RHEA:19225"/>
        <dbReference type="Rhea" id="RHEA-COMP:10622"/>
        <dbReference type="Rhea" id="RHEA-COMP:12190"/>
        <dbReference type="Rhea" id="RHEA-COMP:12191"/>
        <dbReference type="Rhea" id="RHEA-COMP:14480"/>
        <dbReference type="ChEBI" id="CHEBI:15378"/>
        <dbReference type="ChEBI" id="CHEBI:17319"/>
        <dbReference type="ChEBI" id="CHEBI:29947"/>
        <dbReference type="ChEBI" id="CHEBI:32722"/>
        <dbReference type="ChEBI" id="CHEBI:57618"/>
        <dbReference type="ChEBI" id="CHEBI:57844"/>
        <dbReference type="ChEBI" id="CHEBI:59789"/>
        <dbReference type="ChEBI" id="CHEBI:140311"/>
        <dbReference type="EC" id="1.97.1.4"/>
    </reaction>
</comment>
<evidence type="ECO:0000256" key="8">
    <source>
        <dbReference type="ARBA" id="ARBA00023004"/>
    </source>
</evidence>
<keyword evidence="4 10" id="KW-0004">4Fe-4S</keyword>
<dbReference type="CDD" id="cd01335">
    <property type="entry name" value="Radical_SAM"/>
    <property type="match status" value="1"/>
</dbReference>
<dbReference type="Gene3D" id="3.20.20.70">
    <property type="entry name" value="Aldolase class I"/>
    <property type="match status" value="1"/>
</dbReference>
<evidence type="ECO:0000256" key="7">
    <source>
        <dbReference type="ARBA" id="ARBA00023002"/>
    </source>
</evidence>
<evidence type="ECO:0000256" key="6">
    <source>
        <dbReference type="ARBA" id="ARBA00022723"/>
    </source>
</evidence>
<dbReference type="GO" id="GO:0051539">
    <property type="term" value="F:4 iron, 4 sulfur cluster binding"/>
    <property type="evidence" value="ECO:0007669"/>
    <property type="project" value="UniProtKB-UniRule"/>
</dbReference>
<keyword evidence="9 10" id="KW-0411">Iron-sulfur</keyword>
<proteinExistence type="inferred from homology"/>
<evidence type="ECO:0000259" key="11">
    <source>
        <dbReference type="PROSITE" id="PS51918"/>
    </source>
</evidence>
<dbReference type="GO" id="GO:0046872">
    <property type="term" value="F:metal ion binding"/>
    <property type="evidence" value="ECO:0007669"/>
    <property type="project" value="UniProtKB-UniRule"/>
</dbReference>
<dbReference type="Proteomes" id="UP000824049">
    <property type="component" value="Unassembled WGS sequence"/>
</dbReference>
<accession>A0A9D2EJ97</accession>
<dbReference type="SUPFAM" id="SSF102114">
    <property type="entry name" value="Radical SAM enzymes"/>
    <property type="match status" value="1"/>
</dbReference>
<comment type="caution">
    <text evidence="12">The sequence shown here is derived from an EMBL/GenBank/DDBJ whole genome shotgun (WGS) entry which is preliminary data.</text>
</comment>
<dbReference type="PANTHER" id="PTHR30352:SF5">
    <property type="entry name" value="PYRUVATE FORMATE-LYASE 1-ACTIVATING ENZYME"/>
    <property type="match status" value="1"/>
</dbReference>
<evidence type="ECO:0000256" key="5">
    <source>
        <dbReference type="ARBA" id="ARBA00022691"/>
    </source>
</evidence>
<dbReference type="NCBIfam" id="TIGR02493">
    <property type="entry name" value="PFLA"/>
    <property type="match status" value="1"/>
</dbReference>
<evidence type="ECO:0000313" key="13">
    <source>
        <dbReference type="Proteomes" id="UP000824049"/>
    </source>
</evidence>
<keyword evidence="12" id="KW-0456">Lyase</keyword>
<dbReference type="SFLD" id="SFLDG01067">
    <property type="entry name" value="SPASM/twitch_domain_containing"/>
    <property type="match status" value="1"/>
</dbReference>
<dbReference type="InterPro" id="IPR013785">
    <property type="entry name" value="Aldolase_TIM"/>
</dbReference>
<keyword evidence="10" id="KW-0963">Cytoplasm</keyword>
<keyword evidence="12" id="KW-0670">Pyruvate</keyword>
<keyword evidence="8 10" id="KW-0408">Iron</keyword>
<dbReference type="GO" id="GO:0043365">
    <property type="term" value="F:[formate-C-acetyltransferase]-activating enzyme activity"/>
    <property type="evidence" value="ECO:0007669"/>
    <property type="project" value="UniProtKB-UniRule"/>
</dbReference>
<dbReference type="AlphaFoldDB" id="A0A9D2EJ97"/>
<comment type="subcellular location">
    <subcellularLocation>
        <location evidence="10">Cytoplasm</location>
    </subcellularLocation>
</comment>
<dbReference type="GO" id="GO:0016829">
    <property type="term" value="F:lyase activity"/>
    <property type="evidence" value="ECO:0007669"/>
    <property type="project" value="UniProtKB-KW"/>
</dbReference>
<dbReference type="EMBL" id="DXBR01000007">
    <property type="protein sequence ID" value="HIZ38410.1"/>
    <property type="molecule type" value="Genomic_DNA"/>
</dbReference>